<dbReference type="AlphaFoldDB" id="A0A6J3HRS4"/>
<gene>
    <name evidence="3" type="primary">LOC116550830</name>
</gene>
<dbReference type="GeneID" id="116550830"/>
<feature type="region of interest" description="Disordered" evidence="1">
    <location>
        <begin position="84"/>
        <end position="197"/>
    </location>
</feature>
<accession>A0A6J3HRS4</accession>
<keyword evidence="2" id="KW-1185">Reference proteome</keyword>
<proteinExistence type="predicted"/>
<sequence>MRLAAGIPRSPFILGAKLPLLISITTEQRRPRRCLPLWASRSSSDGGARLCGDCTTRPEAFEATLGLGGWAGPAPCNCRARKLRARPGRPSGDSHSRHQLQRGAPRLWSPNSSRPAAPGRARISPRWRSASSRPGEGAVLPRSCAGASPPSGHVLQRSATRPRLPPESGKRPPCSRTGSSDRKELGALASAAALNYR</sequence>
<organism evidence="2 3">
    <name type="scientific">Sapajus apella</name>
    <name type="common">Brown-capped capuchin</name>
    <name type="synonym">Cebus apella</name>
    <dbReference type="NCBI Taxonomy" id="9515"/>
    <lineage>
        <taxon>Eukaryota</taxon>
        <taxon>Metazoa</taxon>
        <taxon>Chordata</taxon>
        <taxon>Craniata</taxon>
        <taxon>Vertebrata</taxon>
        <taxon>Euteleostomi</taxon>
        <taxon>Mammalia</taxon>
        <taxon>Eutheria</taxon>
        <taxon>Euarchontoglires</taxon>
        <taxon>Primates</taxon>
        <taxon>Haplorrhini</taxon>
        <taxon>Platyrrhini</taxon>
        <taxon>Cebidae</taxon>
        <taxon>Cebinae</taxon>
        <taxon>Sapajus</taxon>
    </lineage>
</organism>
<reference evidence="3" key="1">
    <citation type="submission" date="2025-08" db="UniProtKB">
        <authorList>
            <consortium name="RefSeq"/>
        </authorList>
    </citation>
    <scope>IDENTIFICATION</scope>
    <source>
        <tissue evidence="3">Blood</tissue>
    </source>
</reference>
<name>A0A6J3HRS4_SAPAP</name>
<dbReference type="Proteomes" id="UP000504640">
    <property type="component" value="Unplaced"/>
</dbReference>
<dbReference type="RefSeq" id="XP_032132801.1">
    <property type="nucleotide sequence ID" value="XM_032276910.1"/>
</dbReference>
<evidence type="ECO:0000313" key="3">
    <source>
        <dbReference type="RefSeq" id="XP_032132801.1"/>
    </source>
</evidence>
<evidence type="ECO:0000313" key="2">
    <source>
        <dbReference type="Proteomes" id="UP000504640"/>
    </source>
</evidence>
<evidence type="ECO:0000256" key="1">
    <source>
        <dbReference type="SAM" id="MobiDB-lite"/>
    </source>
</evidence>
<protein>
    <submittedName>
        <fullName evidence="3">Uncharacterized protein LOC116550830</fullName>
    </submittedName>
</protein>